<accession>A0ABN7VI44</accession>
<gene>
    <name evidence="1" type="ORF">GMARGA_LOCUS18896</name>
</gene>
<evidence type="ECO:0000313" key="2">
    <source>
        <dbReference type="Proteomes" id="UP000789901"/>
    </source>
</evidence>
<name>A0ABN7VI44_GIGMA</name>
<sequence>MVLNSDSLQLNYENENDKLLKEIRIESTSHATIEINNTKQNNDLDCELAIRLQSQLIYQESLHPYYYDENDELYEGEQNGDDSIENDHAIALQLQEILNEEILDENIKTNNRQDDQQNINSIVENNHIIYEALNENINGKLSRL</sequence>
<proteinExistence type="predicted"/>
<dbReference type="Proteomes" id="UP000789901">
    <property type="component" value="Unassembled WGS sequence"/>
</dbReference>
<evidence type="ECO:0000313" key="1">
    <source>
        <dbReference type="EMBL" id="CAG8774382.1"/>
    </source>
</evidence>
<comment type="caution">
    <text evidence="1">The sequence shown here is derived from an EMBL/GenBank/DDBJ whole genome shotgun (WGS) entry which is preliminary data.</text>
</comment>
<reference evidence="1 2" key="1">
    <citation type="submission" date="2021-06" db="EMBL/GenBank/DDBJ databases">
        <authorList>
            <person name="Kallberg Y."/>
            <person name="Tangrot J."/>
            <person name="Rosling A."/>
        </authorList>
    </citation>
    <scope>NUCLEOTIDE SEQUENCE [LARGE SCALE GENOMIC DNA]</scope>
    <source>
        <strain evidence="1 2">120-4 pot B 10/14</strain>
    </source>
</reference>
<keyword evidence="2" id="KW-1185">Reference proteome</keyword>
<organism evidence="1 2">
    <name type="scientific">Gigaspora margarita</name>
    <dbReference type="NCBI Taxonomy" id="4874"/>
    <lineage>
        <taxon>Eukaryota</taxon>
        <taxon>Fungi</taxon>
        <taxon>Fungi incertae sedis</taxon>
        <taxon>Mucoromycota</taxon>
        <taxon>Glomeromycotina</taxon>
        <taxon>Glomeromycetes</taxon>
        <taxon>Diversisporales</taxon>
        <taxon>Gigasporaceae</taxon>
        <taxon>Gigaspora</taxon>
    </lineage>
</organism>
<dbReference type="EMBL" id="CAJVQB010015403">
    <property type="protein sequence ID" value="CAG8774382.1"/>
    <property type="molecule type" value="Genomic_DNA"/>
</dbReference>
<protein>
    <submittedName>
        <fullName evidence="1">44994_t:CDS:1</fullName>
    </submittedName>
</protein>